<evidence type="ECO:0000256" key="11">
    <source>
        <dbReference type="ARBA" id="ARBA00022825"/>
    </source>
</evidence>
<dbReference type="PRINTS" id="PR00834">
    <property type="entry name" value="PROTEASES2C"/>
</dbReference>
<evidence type="ECO:0000256" key="14">
    <source>
        <dbReference type="PIRSR" id="PIRSR611782-1"/>
    </source>
</evidence>
<dbReference type="Proteomes" id="UP000197065">
    <property type="component" value="Unassembled WGS sequence"/>
</dbReference>
<evidence type="ECO:0000256" key="1">
    <source>
        <dbReference type="ARBA" id="ARBA00001772"/>
    </source>
</evidence>
<keyword evidence="19" id="KW-1185">Reference proteome</keyword>
<dbReference type="InterPro" id="IPR001478">
    <property type="entry name" value="PDZ"/>
</dbReference>
<dbReference type="InterPro" id="IPR011782">
    <property type="entry name" value="Pept_S1C_Do"/>
</dbReference>
<evidence type="ECO:0000313" key="18">
    <source>
        <dbReference type="EMBL" id="SNB60891.1"/>
    </source>
</evidence>
<feature type="binding site" evidence="15">
    <location>
        <position position="69"/>
    </location>
    <ligand>
        <name>substrate</name>
    </ligand>
</feature>
<feature type="active site" description="Charge relay system" evidence="14">
    <location>
        <position position="130"/>
    </location>
</feature>
<dbReference type="SUPFAM" id="SSF50494">
    <property type="entry name" value="Trypsin-like serine proteases"/>
    <property type="match status" value="1"/>
</dbReference>
<dbReference type="InterPro" id="IPR036034">
    <property type="entry name" value="PDZ_sf"/>
</dbReference>
<dbReference type="PROSITE" id="PS50106">
    <property type="entry name" value="PDZ"/>
    <property type="match status" value="2"/>
</dbReference>
<feature type="binding site" evidence="15">
    <location>
        <begin position="232"/>
        <end position="234"/>
    </location>
    <ligand>
        <name>substrate</name>
    </ligand>
</feature>
<feature type="domain" description="PDZ" evidence="17">
    <location>
        <begin position="387"/>
        <end position="484"/>
    </location>
</feature>
<reference evidence="18 19" key="1">
    <citation type="submission" date="2017-06" db="EMBL/GenBank/DDBJ databases">
        <authorList>
            <person name="Kim H.J."/>
            <person name="Triplett B.A."/>
        </authorList>
    </citation>
    <scope>NUCLEOTIDE SEQUENCE [LARGE SCALE GENOMIC DNA]</scope>
    <source>
        <strain evidence="18 19">B29T1</strain>
    </source>
</reference>
<evidence type="ECO:0000256" key="15">
    <source>
        <dbReference type="PIRSR" id="PIRSR611782-2"/>
    </source>
</evidence>
<dbReference type="NCBIfam" id="TIGR02037">
    <property type="entry name" value="degP_htrA_DO"/>
    <property type="match status" value="1"/>
</dbReference>
<evidence type="ECO:0000256" key="9">
    <source>
        <dbReference type="ARBA" id="ARBA00022764"/>
    </source>
</evidence>
<dbReference type="AlphaFoldDB" id="A0A212QNB7"/>
<dbReference type="Pfam" id="PF13365">
    <property type="entry name" value="Trypsin_2"/>
    <property type="match status" value="1"/>
</dbReference>
<dbReference type="Gene3D" id="2.40.10.120">
    <property type="match status" value="1"/>
</dbReference>
<dbReference type="InterPro" id="IPR009003">
    <property type="entry name" value="Peptidase_S1_PA"/>
</dbReference>
<evidence type="ECO:0000313" key="19">
    <source>
        <dbReference type="Proteomes" id="UP000197065"/>
    </source>
</evidence>
<comment type="catalytic activity">
    <reaction evidence="1">
        <text>Acts on substrates that are at least partially unfolded. The cleavage site P1 residue is normally between a pair of hydrophobic residues, such as Val-|-Val.</text>
        <dbReference type="EC" id="3.4.21.107"/>
    </reaction>
</comment>
<comment type="similarity">
    <text evidence="3">Belongs to the peptidase S1C family.</text>
</comment>
<dbReference type="FunFam" id="2.40.10.120:FF:000007">
    <property type="entry name" value="Periplasmic serine endoprotease DegP-like"/>
    <property type="match status" value="1"/>
</dbReference>
<evidence type="ECO:0000256" key="10">
    <source>
        <dbReference type="ARBA" id="ARBA00022801"/>
    </source>
</evidence>
<evidence type="ECO:0000256" key="2">
    <source>
        <dbReference type="ARBA" id="ARBA00004418"/>
    </source>
</evidence>
<dbReference type="Pfam" id="PF13180">
    <property type="entry name" value="PDZ_2"/>
    <property type="match status" value="1"/>
</dbReference>
<evidence type="ECO:0000256" key="6">
    <source>
        <dbReference type="ARBA" id="ARBA00022670"/>
    </source>
</evidence>
<comment type="subcellular location">
    <subcellularLocation>
        <location evidence="2">Periplasm</location>
    </subcellularLocation>
</comment>
<dbReference type="PANTHER" id="PTHR22939:SF130">
    <property type="entry name" value="PERIPLASMIC SERINE ENDOPROTEASE DEGP-LIKE-RELATED"/>
    <property type="match status" value="1"/>
</dbReference>
<organism evidence="18 19">
    <name type="scientific">Arboricoccus pini</name>
    <dbReference type="NCBI Taxonomy" id="1963835"/>
    <lineage>
        <taxon>Bacteria</taxon>
        <taxon>Pseudomonadati</taxon>
        <taxon>Pseudomonadota</taxon>
        <taxon>Alphaproteobacteria</taxon>
        <taxon>Geminicoccales</taxon>
        <taxon>Geminicoccaceae</taxon>
        <taxon>Arboricoccus</taxon>
    </lineage>
</organism>
<evidence type="ECO:0000256" key="3">
    <source>
        <dbReference type="ARBA" id="ARBA00010541"/>
    </source>
</evidence>
<dbReference type="SMART" id="SM00228">
    <property type="entry name" value="PDZ"/>
    <property type="match status" value="2"/>
</dbReference>
<evidence type="ECO:0000256" key="5">
    <source>
        <dbReference type="ARBA" id="ARBA00013958"/>
    </source>
</evidence>
<feature type="binding site" evidence="15">
    <location>
        <position position="160"/>
    </location>
    <ligand>
        <name>substrate</name>
    </ligand>
</feature>
<feature type="domain" description="PDZ" evidence="17">
    <location>
        <begin position="283"/>
        <end position="349"/>
    </location>
</feature>
<keyword evidence="8" id="KW-0677">Repeat</keyword>
<dbReference type="GO" id="GO:0006508">
    <property type="term" value="P:proteolysis"/>
    <property type="evidence" value="ECO:0007669"/>
    <property type="project" value="UniProtKB-KW"/>
</dbReference>
<dbReference type="Pfam" id="PF17820">
    <property type="entry name" value="PDZ_6"/>
    <property type="match status" value="1"/>
</dbReference>
<protein>
    <recommendedName>
        <fullName evidence="5">Probable periplasmic serine endoprotease DegP-like</fullName>
        <ecNumber evidence="4">3.4.21.107</ecNumber>
    </recommendedName>
    <alternativeName>
        <fullName evidence="13">Protease Do</fullName>
    </alternativeName>
</protein>
<evidence type="ECO:0000256" key="8">
    <source>
        <dbReference type="ARBA" id="ARBA00022737"/>
    </source>
</evidence>
<feature type="binding site" evidence="15">
    <location>
        <position position="130"/>
    </location>
    <ligand>
        <name>substrate</name>
    </ligand>
</feature>
<gene>
    <name evidence="18" type="ORF">SAMN07250955_10281</name>
</gene>
<accession>A0A212QNB7</accession>
<evidence type="ECO:0000256" key="13">
    <source>
        <dbReference type="ARBA" id="ARBA00032850"/>
    </source>
</evidence>
<evidence type="ECO:0000259" key="17">
    <source>
        <dbReference type="PROSITE" id="PS50106"/>
    </source>
</evidence>
<dbReference type="EC" id="3.4.21.107" evidence="4"/>
<feature type="chain" id="PRO_5039032807" description="Probable periplasmic serine endoprotease DegP-like" evidence="16">
    <location>
        <begin position="26"/>
        <end position="497"/>
    </location>
</feature>
<name>A0A212QNB7_9PROT</name>
<evidence type="ECO:0000256" key="12">
    <source>
        <dbReference type="ARBA" id="ARBA00023016"/>
    </source>
</evidence>
<keyword evidence="6 18" id="KW-0645">Protease</keyword>
<dbReference type="Gene3D" id="2.30.42.10">
    <property type="match status" value="2"/>
</dbReference>
<dbReference type="PANTHER" id="PTHR22939">
    <property type="entry name" value="SERINE PROTEASE FAMILY S1C HTRA-RELATED"/>
    <property type="match status" value="1"/>
</dbReference>
<sequence>MTRGALRRIRLLSVVSGATLLVATGAVVPFTGHVAQAQTETSSSADRYNDSYADLVQRVMPAVVNVSVEKTEQVDAERTPLDDPEMRRFFERFFGQQMPAPDQRSHSERELGEGSGFVISKDGYIVTNAHVAGGASKIEVSFQDGTKLPATLKGIDEKTDLAVLKVEAHKDLTFVSFGDSSKVRVGDKVLAVGNPFGLGGTVTAGIISATQREIGAGPYDDFLQVDAAINRGNSGGPTFNLNGQVIGINSMIFSPSGGSIGIGFAISSNLAKSVIQQLTDDGKVDRGWLGVGIQPVDEDIASSLGLKKASGALVSKVEEGSPAEAAGLKTGDVIVGFNGKAVEKVRDLTRAVADTKPGSTESLDVVSGGSTRSVKVNIGEMPTDTTKVAANDQDGSKSQAKIGLALAPLSPDLRKQLNLPATAKGVVVSDVEDGSPAASKGIQAGDLILKVGDKAVSRPEDVVKAITAARERGEKAVLMLFQRDGAQLFAAVPFSVS</sequence>
<dbReference type="InterPro" id="IPR001940">
    <property type="entry name" value="Peptidase_S1C"/>
</dbReference>
<dbReference type="GO" id="GO:0042597">
    <property type="term" value="C:periplasmic space"/>
    <property type="evidence" value="ECO:0007669"/>
    <property type="project" value="UniProtKB-SubCell"/>
</dbReference>
<keyword evidence="10" id="KW-0378">Hydrolase</keyword>
<proteinExistence type="inferred from homology"/>
<feature type="signal peptide" evidence="16">
    <location>
        <begin position="1"/>
        <end position="25"/>
    </location>
</feature>
<feature type="active site" description="Charge relay system" evidence="14">
    <location>
        <position position="234"/>
    </location>
</feature>
<keyword evidence="7 16" id="KW-0732">Signal</keyword>
<dbReference type="CDD" id="cd10839">
    <property type="entry name" value="cpPDZ1_DegP-like"/>
    <property type="match status" value="1"/>
</dbReference>
<dbReference type="EMBL" id="FYEH01000002">
    <property type="protein sequence ID" value="SNB60891.1"/>
    <property type="molecule type" value="Genomic_DNA"/>
</dbReference>
<keyword evidence="9" id="KW-0574">Periplasm</keyword>
<feature type="active site" description="Charge relay system" evidence="14">
    <location>
        <position position="160"/>
    </location>
</feature>
<dbReference type="RefSeq" id="WP_165769398.1">
    <property type="nucleotide sequence ID" value="NZ_FYEH01000002.1"/>
</dbReference>
<evidence type="ECO:0000256" key="4">
    <source>
        <dbReference type="ARBA" id="ARBA00013035"/>
    </source>
</evidence>
<keyword evidence="11" id="KW-0720">Serine protease</keyword>
<keyword evidence="12" id="KW-0346">Stress response</keyword>
<dbReference type="InterPro" id="IPR041489">
    <property type="entry name" value="PDZ_6"/>
</dbReference>
<evidence type="ECO:0000256" key="7">
    <source>
        <dbReference type="ARBA" id="ARBA00022729"/>
    </source>
</evidence>
<evidence type="ECO:0000256" key="16">
    <source>
        <dbReference type="SAM" id="SignalP"/>
    </source>
</evidence>
<dbReference type="SUPFAM" id="SSF50156">
    <property type="entry name" value="PDZ domain-like"/>
    <property type="match status" value="2"/>
</dbReference>
<dbReference type="GO" id="GO:0004252">
    <property type="term" value="F:serine-type endopeptidase activity"/>
    <property type="evidence" value="ECO:0007669"/>
    <property type="project" value="InterPro"/>
</dbReference>